<sequence length="188" mass="20863">MKKLSILQGDLNARVYFVDNTPQAVPFGTERYAYKSSYYQVASNTITAFNVGPRNSDVHLVTVAKGSQKQLTESKTVTGSVQYSGVVSAEIKQVINLTMTNQVSGSYSYTWGTTRVYNGPDGNFTTRDYYGAINYDQYNTVVVKKYDVYDVYAGTVYLGTETLDGGTTYVNGVKKPHSTEYYVDSNQV</sequence>
<accession>A0A328U8T5</accession>
<name>A0A328U8T5_9BACL</name>
<dbReference type="RefSeq" id="WP_112880439.1">
    <property type="nucleotide sequence ID" value="NZ_QLUW01000001.1"/>
</dbReference>
<evidence type="ECO:0000313" key="2">
    <source>
        <dbReference type="Proteomes" id="UP000249260"/>
    </source>
</evidence>
<comment type="caution">
    <text evidence="1">The sequence shown here is derived from an EMBL/GenBank/DDBJ whole genome shotgun (WGS) entry which is preliminary data.</text>
</comment>
<reference evidence="1 2" key="1">
    <citation type="submission" date="2018-06" db="EMBL/GenBank/DDBJ databases">
        <title>Paenibacillus montanisoli sp. nov., isolated from mountain area soil.</title>
        <authorList>
            <person name="Wu M."/>
        </authorList>
    </citation>
    <scope>NUCLEOTIDE SEQUENCE [LARGE SCALE GENOMIC DNA]</scope>
    <source>
        <strain evidence="1 2">RA17</strain>
    </source>
</reference>
<proteinExistence type="predicted"/>
<keyword evidence="2" id="KW-1185">Reference proteome</keyword>
<evidence type="ECO:0000313" key="1">
    <source>
        <dbReference type="EMBL" id="RAP77315.1"/>
    </source>
</evidence>
<dbReference type="Proteomes" id="UP000249260">
    <property type="component" value="Unassembled WGS sequence"/>
</dbReference>
<protein>
    <submittedName>
        <fullName evidence="1">Uncharacterized protein</fullName>
    </submittedName>
</protein>
<dbReference type="OrthoDB" id="2595109at2"/>
<organism evidence="1 2">
    <name type="scientific">Paenibacillus montanisoli</name>
    <dbReference type="NCBI Taxonomy" id="2081970"/>
    <lineage>
        <taxon>Bacteria</taxon>
        <taxon>Bacillati</taxon>
        <taxon>Bacillota</taxon>
        <taxon>Bacilli</taxon>
        <taxon>Bacillales</taxon>
        <taxon>Paenibacillaceae</taxon>
        <taxon>Paenibacillus</taxon>
    </lineage>
</organism>
<gene>
    <name evidence="1" type="ORF">DL346_02120</name>
</gene>
<dbReference type="AlphaFoldDB" id="A0A328U8T5"/>
<dbReference type="EMBL" id="QLUW01000001">
    <property type="protein sequence ID" value="RAP77315.1"/>
    <property type="molecule type" value="Genomic_DNA"/>
</dbReference>